<protein>
    <submittedName>
        <fullName evidence="2">Uncharacterized protein</fullName>
    </submittedName>
</protein>
<proteinExistence type="predicted"/>
<dbReference type="Proteomes" id="UP000218811">
    <property type="component" value="Unassembled WGS sequence"/>
</dbReference>
<keyword evidence="3" id="KW-1185">Reference proteome</keyword>
<reference evidence="2 3" key="1">
    <citation type="journal article" date="2012" name="Science">
        <title>The Paleozoic origin of enzymatic lignin decomposition reconstructed from 31 fungal genomes.</title>
        <authorList>
            <person name="Floudas D."/>
            <person name="Binder M."/>
            <person name="Riley R."/>
            <person name="Barry K."/>
            <person name="Blanchette R.A."/>
            <person name="Henrissat B."/>
            <person name="Martinez A.T."/>
            <person name="Otillar R."/>
            <person name="Spatafora J.W."/>
            <person name="Yadav J.S."/>
            <person name="Aerts A."/>
            <person name="Benoit I."/>
            <person name="Boyd A."/>
            <person name="Carlson A."/>
            <person name="Copeland A."/>
            <person name="Coutinho P.M."/>
            <person name="de Vries R.P."/>
            <person name="Ferreira P."/>
            <person name="Findley K."/>
            <person name="Foster B."/>
            <person name="Gaskell J."/>
            <person name="Glotzer D."/>
            <person name="Gorecki P."/>
            <person name="Heitman J."/>
            <person name="Hesse C."/>
            <person name="Hori C."/>
            <person name="Igarashi K."/>
            <person name="Jurgens J.A."/>
            <person name="Kallen N."/>
            <person name="Kersten P."/>
            <person name="Kohler A."/>
            <person name="Kuees U."/>
            <person name="Kumar T.K.A."/>
            <person name="Kuo A."/>
            <person name="LaButti K."/>
            <person name="Larrondo L.F."/>
            <person name="Lindquist E."/>
            <person name="Ling A."/>
            <person name="Lombard V."/>
            <person name="Lucas S."/>
            <person name="Lundell T."/>
            <person name="Martin R."/>
            <person name="McLaughlin D.J."/>
            <person name="Morgenstern I."/>
            <person name="Morin E."/>
            <person name="Murat C."/>
            <person name="Nagy L.G."/>
            <person name="Nolan M."/>
            <person name="Ohm R.A."/>
            <person name="Patyshakuliyeva A."/>
            <person name="Rokas A."/>
            <person name="Ruiz-Duenas F.J."/>
            <person name="Sabat G."/>
            <person name="Salamov A."/>
            <person name="Samejima M."/>
            <person name="Schmutz J."/>
            <person name="Slot J.C."/>
            <person name="St John F."/>
            <person name="Stenlid J."/>
            <person name="Sun H."/>
            <person name="Sun S."/>
            <person name="Syed K."/>
            <person name="Tsang A."/>
            <person name="Wiebenga A."/>
            <person name="Young D."/>
            <person name="Pisabarro A."/>
            <person name="Eastwood D.C."/>
            <person name="Martin F."/>
            <person name="Cullen D."/>
            <person name="Grigoriev I.V."/>
            <person name="Hibbett D.S."/>
        </authorList>
    </citation>
    <scope>NUCLEOTIDE SEQUENCE [LARGE SCALE GENOMIC DNA]</scope>
    <source>
        <strain evidence="2 3">MD-104</strain>
    </source>
</reference>
<evidence type="ECO:0000313" key="2">
    <source>
        <dbReference type="EMBL" id="PCH43199.1"/>
    </source>
</evidence>
<organism evidence="2 3">
    <name type="scientific">Wolfiporia cocos (strain MD-104)</name>
    <name type="common">Brown rot fungus</name>
    <dbReference type="NCBI Taxonomy" id="742152"/>
    <lineage>
        <taxon>Eukaryota</taxon>
        <taxon>Fungi</taxon>
        <taxon>Dikarya</taxon>
        <taxon>Basidiomycota</taxon>
        <taxon>Agaricomycotina</taxon>
        <taxon>Agaricomycetes</taxon>
        <taxon>Polyporales</taxon>
        <taxon>Phaeolaceae</taxon>
        <taxon>Wolfiporia</taxon>
    </lineage>
</organism>
<evidence type="ECO:0000256" key="1">
    <source>
        <dbReference type="SAM" id="MobiDB-lite"/>
    </source>
</evidence>
<feature type="compositionally biased region" description="Basic and acidic residues" evidence="1">
    <location>
        <begin position="73"/>
        <end position="90"/>
    </location>
</feature>
<name>A0A2H3JWC3_WOLCO</name>
<feature type="compositionally biased region" description="Basic and acidic residues" evidence="1">
    <location>
        <begin position="47"/>
        <end position="59"/>
    </location>
</feature>
<dbReference type="EMBL" id="KB468135">
    <property type="protein sequence ID" value="PCH43199.1"/>
    <property type="molecule type" value="Genomic_DNA"/>
</dbReference>
<dbReference type="AlphaFoldDB" id="A0A2H3JWC3"/>
<feature type="region of interest" description="Disordered" evidence="1">
    <location>
        <begin position="30"/>
        <end position="104"/>
    </location>
</feature>
<accession>A0A2H3JWC3</accession>
<evidence type="ECO:0000313" key="3">
    <source>
        <dbReference type="Proteomes" id="UP000218811"/>
    </source>
</evidence>
<gene>
    <name evidence="2" type="ORF">WOLCODRAFT_144429</name>
</gene>
<sequence length="104" mass="11072">MAQRIHIGKVEMNNVTIWLYGDGLSLHSAGGPIKKAPSLSSAPTEASGEKAGKASHELDLLSCPRSSDLGMSGRKDSVSRTRTVAERPAWRADPITDAESRAQT</sequence>